<dbReference type="UniPathway" id="UPA00214"/>
<sequence length="328" mass="35560">MHVLVTGGCGYIGSHMVRLLTQRGHRVTVLDNLSTGHRQACGNAELVVADIRDAAAVQRLFAARAFDVVMHFAGLIVVSESVIMPGAYYDVNVAGTLTLLEAMRQTGVQRFVFSSTAAVYGEPQGDGLHRPLREDDPTRPINPYGHGKRMVEQMLADYHTAHGLSSVVFRYFNAAGADPSGEIGEAHHPETHLIPNVLKAALGEGPGLTVYGDDYPTPDGTCLRDYIHINDLADAHLAAAAFMEQQPGAHLFNLGNGRGFSVLEVIEAARRVTGRDIRHVVAPRRAGDAPALVADGARARQALGWTPAYPEVEGIIETAWRWTQARRY</sequence>
<dbReference type="CDD" id="cd05247">
    <property type="entry name" value="UDP_G4E_1_SDR_e"/>
    <property type="match status" value="1"/>
</dbReference>
<dbReference type="Gene3D" id="3.90.25.10">
    <property type="entry name" value="UDP-galactose 4-epimerase, domain 1"/>
    <property type="match status" value="1"/>
</dbReference>
<dbReference type="STRING" id="1121448.DGI_0026"/>
<dbReference type="SUPFAM" id="SSF51735">
    <property type="entry name" value="NAD(P)-binding Rossmann-fold domains"/>
    <property type="match status" value="1"/>
</dbReference>
<evidence type="ECO:0000256" key="6">
    <source>
        <dbReference type="ARBA" id="ARBA00018569"/>
    </source>
</evidence>
<dbReference type="RefSeq" id="WP_021758514.1">
    <property type="nucleotide sequence ID" value="NC_022444.1"/>
</dbReference>
<evidence type="ECO:0000256" key="2">
    <source>
        <dbReference type="ARBA" id="ARBA00001911"/>
    </source>
</evidence>
<comment type="subunit">
    <text evidence="10">Homodimer.</text>
</comment>
<dbReference type="PATRIC" id="fig|1121448.10.peg.27"/>
<evidence type="ECO:0000313" key="12">
    <source>
        <dbReference type="EMBL" id="AGW11967.1"/>
    </source>
</evidence>
<keyword evidence="8 10" id="KW-0413">Isomerase</keyword>
<dbReference type="InterPro" id="IPR001509">
    <property type="entry name" value="Epimerase_deHydtase"/>
</dbReference>
<evidence type="ECO:0000256" key="5">
    <source>
        <dbReference type="ARBA" id="ARBA00013189"/>
    </source>
</evidence>
<feature type="domain" description="NAD-dependent epimerase/dehydratase" evidence="11">
    <location>
        <begin position="3"/>
        <end position="255"/>
    </location>
</feature>
<reference evidence="13" key="2">
    <citation type="submission" date="2013-07" db="EMBL/GenBank/DDBJ databases">
        <authorList>
            <person name="Morais-Silva F.O."/>
            <person name="Rezende A.M."/>
            <person name="Pimentel C."/>
            <person name="Resende D.M."/>
            <person name="Santos C.I."/>
            <person name="Clemente C."/>
            <person name="de Oliveira L.M."/>
            <person name="da Silva S.M."/>
            <person name="Costa D.A."/>
            <person name="Varela-Raposo A."/>
            <person name="Horacio E.C.A."/>
            <person name="Matos M."/>
            <person name="Flores O."/>
            <person name="Ruiz J.C."/>
            <person name="Rodrigues-Pousada C."/>
        </authorList>
    </citation>
    <scope>NUCLEOTIDE SEQUENCE [LARGE SCALE GENOMIC DNA]</scope>
    <source>
        <strain evidence="13">ATCC 19364 / DSM 1382 / NCIMB 9332 / VKM B-1759</strain>
    </source>
</reference>
<proteinExistence type="inferred from homology"/>
<keyword evidence="9 10" id="KW-0119">Carbohydrate metabolism</keyword>
<dbReference type="OrthoDB" id="9801785at2"/>
<dbReference type="EC" id="5.1.3.2" evidence="5 10"/>
<keyword evidence="13" id="KW-1185">Reference proteome</keyword>
<evidence type="ECO:0000256" key="9">
    <source>
        <dbReference type="ARBA" id="ARBA00023277"/>
    </source>
</evidence>
<dbReference type="AlphaFoldDB" id="T2G7U5"/>
<dbReference type="InterPro" id="IPR036291">
    <property type="entry name" value="NAD(P)-bd_dom_sf"/>
</dbReference>
<evidence type="ECO:0000313" key="13">
    <source>
        <dbReference type="Proteomes" id="UP000016587"/>
    </source>
</evidence>
<evidence type="ECO:0000259" key="11">
    <source>
        <dbReference type="Pfam" id="PF01370"/>
    </source>
</evidence>
<protein>
    <recommendedName>
        <fullName evidence="6 10">UDP-glucose 4-epimerase</fullName>
        <ecNumber evidence="5 10">5.1.3.2</ecNumber>
    </recommendedName>
</protein>
<dbReference type="NCBIfam" id="TIGR01179">
    <property type="entry name" value="galE"/>
    <property type="match status" value="1"/>
</dbReference>
<dbReference type="Pfam" id="PF01370">
    <property type="entry name" value="Epimerase"/>
    <property type="match status" value="1"/>
</dbReference>
<keyword evidence="7 10" id="KW-0520">NAD</keyword>
<evidence type="ECO:0000256" key="1">
    <source>
        <dbReference type="ARBA" id="ARBA00000083"/>
    </source>
</evidence>
<comment type="pathway">
    <text evidence="3 10">Carbohydrate metabolism; galactose metabolism.</text>
</comment>
<evidence type="ECO:0000256" key="4">
    <source>
        <dbReference type="ARBA" id="ARBA00007637"/>
    </source>
</evidence>
<dbReference type="Proteomes" id="UP000016587">
    <property type="component" value="Chromosome"/>
</dbReference>
<gene>
    <name evidence="12" type="ORF">DGI_0026</name>
</gene>
<dbReference type="GO" id="GO:0003978">
    <property type="term" value="F:UDP-glucose 4-epimerase activity"/>
    <property type="evidence" value="ECO:0007669"/>
    <property type="project" value="UniProtKB-UniRule"/>
</dbReference>
<accession>T2G7U5</accession>
<dbReference type="PANTHER" id="PTHR43725:SF53">
    <property type="entry name" value="UDP-ARABINOSE 4-EPIMERASE 1"/>
    <property type="match status" value="1"/>
</dbReference>
<organism evidence="12 13">
    <name type="scientific">Megalodesulfovibrio gigas (strain ATCC 19364 / DSM 1382 / NCIMB 9332 / VKM B-1759)</name>
    <name type="common">Desulfovibrio gigas</name>
    <dbReference type="NCBI Taxonomy" id="1121448"/>
    <lineage>
        <taxon>Bacteria</taxon>
        <taxon>Pseudomonadati</taxon>
        <taxon>Thermodesulfobacteriota</taxon>
        <taxon>Desulfovibrionia</taxon>
        <taxon>Desulfovibrionales</taxon>
        <taxon>Desulfovibrionaceae</taxon>
        <taxon>Megalodesulfovibrio</taxon>
    </lineage>
</organism>
<dbReference type="InterPro" id="IPR005886">
    <property type="entry name" value="UDP_G4E"/>
</dbReference>
<evidence type="ECO:0000256" key="3">
    <source>
        <dbReference type="ARBA" id="ARBA00004947"/>
    </source>
</evidence>
<comment type="cofactor">
    <cofactor evidence="2 10">
        <name>NAD(+)</name>
        <dbReference type="ChEBI" id="CHEBI:57540"/>
    </cofactor>
</comment>
<reference evidence="12 13" key="1">
    <citation type="journal article" date="2013" name="J. Bacteriol.">
        <title>Roles of HynAB and Ech, the only two hydrogenases found in the model sulfate reducer Desulfovibrio gigas.</title>
        <authorList>
            <person name="Morais-Silva F.O."/>
            <person name="Santos C.I."/>
            <person name="Rodrigues R."/>
            <person name="Pereira I.A."/>
            <person name="Rodrigues-Pousada C."/>
        </authorList>
    </citation>
    <scope>NUCLEOTIDE SEQUENCE [LARGE SCALE GENOMIC DNA]</scope>
    <source>
        <strain evidence="13">ATCC 19364 / DSM 1382 / NCIMB 9332 / VKM B-1759</strain>
    </source>
</reference>
<name>T2G7U5_MEGG1</name>
<dbReference type="KEGG" id="dgg:DGI_0026"/>
<dbReference type="eggNOG" id="COG1087">
    <property type="taxonomic scope" value="Bacteria"/>
</dbReference>
<comment type="catalytic activity">
    <reaction evidence="1 10">
        <text>UDP-alpha-D-glucose = UDP-alpha-D-galactose</text>
        <dbReference type="Rhea" id="RHEA:22168"/>
        <dbReference type="ChEBI" id="CHEBI:58885"/>
        <dbReference type="ChEBI" id="CHEBI:66914"/>
        <dbReference type="EC" id="5.1.3.2"/>
    </reaction>
</comment>
<evidence type="ECO:0000256" key="8">
    <source>
        <dbReference type="ARBA" id="ARBA00023235"/>
    </source>
</evidence>
<dbReference type="EMBL" id="CP006585">
    <property type="protein sequence ID" value="AGW11967.1"/>
    <property type="molecule type" value="Genomic_DNA"/>
</dbReference>
<dbReference type="PANTHER" id="PTHR43725">
    <property type="entry name" value="UDP-GLUCOSE 4-EPIMERASE"/>
    <property type="match status" value="1"/>
</dbReference>
<dbReference type="Gene3D" id="3.40.50.720">
    <property type="entry name" value="NAD(P)-binding Rossmann-like Domain"/>
    <property type="match status" value="1"/>
</dbReference>
<evidence type="ECO:0000256" key="10">
    <source>
        <dbReference type="RuleBase" id="RU366046"/>
    </source>
</evidence>
<dbReference type="GO" id="GO:0033499">
    <property type="term" value="P:galactose catabolic process via UDP-galactose, Leloir pathway"/>
    <property type="evidence" value="ECO:0007669"/>
    <property type="project" value="TreeGrafter"/>
</dbReference>
<dbReference type="HOGENOM" id="CLU_007383_1_10_7"/>
<evidence type="ECO:0000256" key="7">
    <source>
        <dbReference type="ARBA" id="ARBA00023027"/>
    </source>
</evidence>
<comment type="similarity">
    <text evidence="4 10">Belongs to the NAD(P)-dependent epimerase/dehydratase family.</text>
</comment>